<evidence type="ECO:0000256" key="6">
    <source>
        <dbReference type="SAM" id="SignalP"/>
    </source>
</evidence>
<proteinExistence type="inferred from homology"/>
<dbReference type="InterPro" id="IPR000917">
    <property type="entry name" value="Sulfatase_N"/>
</dbReference>
<keyword evidence="6" id="KW-0732">Signal</keyword>
<dbReference type="GO" id="GO:0046872">
    <property type="term" value="F:metal ion binding"/>
    <property type="evidence" value="ECO:0007669"/>
    <property type="project" value="UniProtKB-KW"/>
</dbReference>
<dbReference type="Gene3D" id="3.30.1120.10">
    <property type="match status" value="1"/>
</dbReference>
<dbReference type="InterPro" id="IPR017850">
    <property type="entry name" value="Alkaline_phosphatase_core_sf"/>
</dbReference>
<organism evidence="8 9">
    <name type="scientific">Amphimedon queenslandica</name>
    <name type="common">Sponge</name>
    <dbReference type="NCBI Taxonomy" id="400682"/>
    <lineage>
        <taxon>Eukaryota</taxon>
        <taxon>Metazoa</taxon>
        <taxon>Porifera</taxon>
        <taxon>Demospongiae</taxon>
        <taxon>Heteroscleromorpha</taxon>
        <taxon>Haplosclerida</taxon>
        <taxon>Niphatidae</taxon>
        <taxon>Amphimedon</taxon>
    </lineage>
</organism>
<dbReference type="GO" id="GO:0008484">
    <property type="term" value="F:sulfuric ester hydrolase activity"/>
    <property type="evidence" value="ECO:0007669"/>
    <property type="project" value="InterPro"/>
</dbReference>
<dbReference type="RefSeq" id="XP_019852413.1">
    <property type="nucleotide sequence ID" value="XM_019996854.1"/>
</dbReference>
<dbReference type="CDD" id="cd16029">
    <property type="entry name" value="4-S"/>
    <property type="match status" value="1"/>
</dbReference>
<evidence type="ECO:0000259" key="7">
    <source>
        <dbReference type="Pfam" id="PF00884"/>
    </source>
</evidence>
<keyword evidence="3" id="KW-0479">Metal-binding</keyword>
<dbReference type="EnsemblMetazoa" id="XM_019996854.1">
    <property type="protein sequence ID" value="XP_019852413.1"/>
    <property type="gene ID" value="LOC100633070"/>
</dbReference>
<protein>
    <recommendedName>
        <fullName evidence="7">Sulfatase N-terminal domain-containing protein</fullName>
    </recommendedName>
</protein>
<evidence type="ECO:0000313" key="8">
    <source>
        <dbReference type="EnsemblMetazoa" id="XP_019852413.1"/>
    </source>
</evidence>
<dbReference type="Pfam" id="PF00884">
    <property type="entry name" value="Sulfatase"/>
    <property type="match status" value="1"/>
</dbReference>
<reference evidence="8" key="2">
    <citation type="submission" date="2024-06" db="UniProtKB">
        <authorList>
            <consortium name="EnsemblMetazoa"/>
        </authorList>
    </citation>
    <scope>IDENTIFICATION</scope>
</reference>
<sequence>MSCDANIMAGLLVSLLVCVLCSCFVATAKLPNIVFVLVDDWGFADVGFRNPAISSPNFDQLAKTGLVLNRHYVFKYCSPSRASFLTGRWPHHAHQWNLPQSDMAGTNLNMTMIPAKLKAAKYSTHMVGKWHQGFFDPRYLPINRGFDTSSGFLGGGEDHMTQEAECAIDYWKNDAPDPRNGTYDAYNYGDDLTDIMNNHNVNDPLFIYLPLHNVHAPLQAPDEWLNIYSVNSTCENRRTYQAMVSVADNVTGYLVQLLKKKGMWDNTIIIISADNGGAACGGSNYPLKGCKGSFFEGGVRALAFVNGGLLPESRRGESTDGFIHIADWYTTFCKLAGVDPDDSGTGKFPVDGLDVWPIITGEDEKTQHEDIILGYDFFSRHTGAIIMGDYKLLVGPQPTNCDALVWSPIDYPCTNGTVGPNCDPYCLYDIVNDPTEKKDLSNDNKEMLQKLLEKYNEYSKEPRDMQDQGYHSEGVIPQDPNACKYMAENGGYWRPWKNL</sequence>
<dbReference type="PANTHER" id="PTHR10342">
    <property type="entry name" value="ARYLSULFATASE"/>
    <property type="match status" value="1"/>
</dbReference>
<reference evidence="9" key="1">
    <citation type="journal article" date="2010" name="Nature">
        <title>The Amphimedon queenslandica genome and the evolution of animal complexity.</title>
        <authorList>
            <person name="Srivastava M."/>
            <person name="Simakov O."/>
            <person name="Chapman J."/>
            <person name="Fahey B."/>
            <person name="Gauthier M.E."/>
            <person name="Mitros T."/>
            <person name="Richards G.S."/>
            <person name="Conaco C."/>
            <person name="Dacre M."/>
            <person name="Hellsten U."/>
            <person name="Larroux C."/>
            <person name="Putnam N.H."/>
            <person name="Stanke M."/>
            <person name="Adamska M."/>
            <person name="Darling A."/>
            <person name="Degnan S.M."/>
            <person name="Oakley T.H."/>
            <person name="Plachetzki D.C."/>
            <person name="Zhai Y."/>
            <person name="Adamski M."/>
            <person name="Calcino A."/>
            <person name="Cummins S.F."/>
            <person name="Goodstein D.M."/>
            <person name="Harris C."/>
            <person name="Jackson D.J."/>
            <person name="Leys S.P."/>
            <person name="Shu S."/>
            <person name="Woodcroft B.J."/>
            <person name="Vervoort M."/>
            <person name="Kosik K.S."/>
            <person name="Manning G."/>
            <person name="Degnan B.M."/>
            <person name="Rokhsar D.S."/>
        </authorList>
    </citation>
    <scope>NUCLEOTIDE SEQUENCE [LARGE SCALE GENOMIC DNA]</scope>
</reference>
<dbReference type="PANTHER" id="PTHR10342:SF274">
    <property type="entry name" value="ARYLSULFATASE B"/>
    <property type="match status" value="1"/>
</dbReference>
<evidence type="ECO:0000256" key="4">
    <source>
        <dbReference type="ARBA" id="ARBA00022837"/>
    </source>
</evidence>
<comment type="similarity">
    <text evidence="2">Belongs to the sulfatase family.</text>
</comment>
<dbReference type="Proteomes" id="UP000007879">
    <property type="component" value="Unassembled WGS sequence"/>
</dbReference>
<accession>A0AAN0J6U4</accession>
<feature type="domain" description="Sulfatase N-terminal" evidence="7">
    <location>
        <begin position="31"/>
        <end position="338"/>
    </location>
</feature>
<comment type="cofactor">
    <cofactor evidence="1">
        <name>Ca(2+)</name>
        <dbReference type="ChEBI" id="CHEBI:29108"/>
    </cofactor>
</comment>
<dbReference type="InterPro" id="IPR047115">
    <property type="entry name" value="ARSB"/>
</dbReference>
<evidence type="ECO:0000256" key="2">
    <source>
        <dbReference type="ARBA" id="ARBA00008779"/>
    </source>
</evidence>
<evidence type="ECO:0000256" key="1">
    <source>
        <dbReference type="ARBA" id="ARBA00001913"/>
    </source>
</evidence>
<keyword evidence="9" id="KW-1185">Reference proteome</keyword>
<keyword evidence="5" id="KW-0325">Glycoprotein</keyword>
<feature type="chain" id="PRO_5042869155" description="Sulfatase N-terminal domain-containing protein" evidence="6">
    <location>
        <begin position="29"/>
        <end position="499"/>
    </location>
</feature>
<evidence type="ECO:0000313" key="9">
    <source>
        <dbReference type="Proteomes" id="UP000007879"/>
    </source>
</evidence>
<keyword evidence="4" id="KW-0106">Calcium</keyword>
<dbReference type="GeneID" id="100633070"/>
<evidence type="ECO:0000256" key="5">
    <source>
        <dbReference type="ARBA" id="ARBA00023180"/>
    </source>
</evidence>
<name>A0AAN0J6U4_AMPQE</name>
<feature type="signal peptide" evidence="6">
    <location>
        <begin position="1"/>
        <end position="28"/>
    </location>
</feature>
<evidence type="ECO:0000256" key="3">
    <source>
        <dbReference type="ARBA" id="ARBA00022723"/>
    </source>
</evidence>
<dbReference type="Gene3D" id="3.40.720.10">
    <property type="entry name" value="Alkaline Phosphatase, subunit A"/>
    <property type="match status" value="1"/>
</dbReference>
<dbReference type="AlphaFoldDB" id="A0AAN0J6U4"/>
<dbReference type="SUPFAM" id="SSF53649">
    <property type="entry name" value="Alkaline phosphatase-like"/>
    <property type="match status" value="1"/>
</dbReference>